<dbReference type="PANTHER" id="PTHR47401:SF1">
    <property type="entry name" value="INTERLEUKIN-4"/>
    <property type="match status" value="1"/>
</dbReference>
<dbReference type="GO" id="GO:0032733">
    <property type="term" value="P:positive regulation of interleukin-10 production"/>
    <property type="evidence" value="ECO:0007669"/>
    <property type="project" value="Ensembl"/>
</dbReference>
<keyword evidence="17" id="KW-1185">Reference proteome</keyword>
<dbReference type="GO" id="GO:2000553">
    <property type="term" value="P:positive regulation of T-helper 2 cell cytokine production"/>
    <property type="evidence" value="ECO:0007669"/>
    <property type="project" value="Ensembl"/>
</dbReference>
<dbReference type="GO" id="GO:0005615">
    <property type="term" value="C:extracellular space"/>
    <property type="evidence" value="ECO:0007669"/>
    <property type="project" value="UniProtKB-UniRule"/>
</dbReference>
<dbReference type="GO" id="GO:2000352">
    <property type="term" value="P:negative regulation of endothelial cell apoptotic process"/>
    <property type="evidence" value="ECO:0007669"/>
    <property type="project" value="Ensembl"/>
</dbReference>
<sequence length="153" mass="17424">MGLTSQLLPPLFFLLACAGNFVHGHNCHIALQEIIETLNSLTEQKTLCTKLTVTDILAASKNTTEKETFCRAATVLRQFYSHHEKDTRCLGATAQQFHRHKKLIRFLKRLDRNLWGLAGLSSCPVKEASQSTLEDFLERLKTIMKEKYSKCRS</sequence>
<evidence type="ECO:0000256" key="11">
    <source>
        <dbReference type="ARBA" id="ARBA00030247"/>
    </source>
</evidence>
<dbReference type="KEGG" id="csab:103244520"/>
<evidence type="ECO:0000256" key="3">
    <source>
        <dbReference type="ARBA" id="ARBA00019467"/>
    </source>
</evidence>
<evidence type="ECO:0000256" key="2">
    <source>
        <dbReference type="ARBA" id="ARBA00009855"/>
    </source>
</evidence>
<evidence type="ECO:0000313" key="16">
    <source>
        <dbReference type="Ensembl" id="ENSCSAP00000009917.1"/>
    </source>
</evidence>
<reference evidence="16" key="2">
    <citation type="submission" date="2025-08" db="UniProtKB">
        <authorList>
            <consortium name="Ensembl"/>
        </authorList>
    </citation>
    <scope>IDENTIFICATION</scope>
</reference>
<dbReference type="GO" id="GO:0007259">
    <property type="term" value="P:cell surface receptor signaling pathway via JAK-STAT"/>
    <property type="evidence" value="ECO:0007669"/>
    <property type="project" value="Ensembl"/>
</dbReference>
<dbReference type="GO" id="GO:0043011">
    <property type="term" value="P:myeloid dendritic cell differentiation"/>
    <property type="evidence" value="ECO:0007669"/>
    <property type="project" value="Ensembl"/>
</dbReference>
<evidence type="ECO:0000256" key="5">
    <source>
        <dbReference type="ARBA" id="ARBA00022525"/>
    </source>
</evidence>
<keyword evidence="7 13" id="KW-0075">B-cell activation</keyword>
<evidence type="ECO:0000256" key="6">
    <source>
        <dbReference type="ARBA" id="ARBA00022729"/>
    </source>
</evidence>
<dbReference type="GeneTree" id="ENSGT00390000013108"/>
<dbReference type="GO" id="GO:0000122">
    <property type="term" value="P:negative regulation of transcription by RNA polymerase II"/>
    <property type="evidence" value="ECO:0007669"/>
    <property type="project" value="Ensembl"/>
</dbReference>
<protein>
    <recommendedName>
        <fullName evidence="3 13">Interleukin-4</fullName>
        <shortName evidence="13">IL-4</shortName>
    </recommendedName>
    <alternativeName>
        <fullName evidence="12 13">B-cell stimulatory factor 1</fullName>
    </alternativeName>
    <alternativeName>
        <fullName evidence="11 13">Lymphocyte stimulatory factor 1</fullName>
    </alternativeName>
</protein>
<dbReference type="AlphaFoldDB" id="A0A0D9RMS8"/>
<evidence type="ECO:0000256" key="14">
    <source>
        <dbReference type="PIRSR" id="PIRSR001941-1"/>
    </source>
</evidence>
<dbReference type="GO" id="GO:0050728">
    <property type="term" value="P:negative regulation of inflammatory response"/>
    <property type="evidence" value="ECO:0007669"/>
    <property type="project" value="Ensembl"/>
</dbReference>
<dbReference type="GO" id="GO:1903660">
    <property type="term" value="P:negative regulation of complement-dependent cytotoxicity"/>
    <property type="evidence" value="ECO:0007669"/>
    <property type="project" value="Ensembl"/>
</dbReference>
<dbReference type="GO" id="GO:0032736">
    <property type="term" value="P:positive regulation of interleukin-13 production"/>
    <property type="evidence" value="ECO:0007669"/>
    <property type="project" value="Ensembl"/>
</dbReference>
<dbReference type="PROSITE" id="PS00838">
    <property type="entry name" value="INTERLEUKIN_4_13"/>
    <property type="match status" value="1"/>
</dbReference>
<dbReference type="InterPro" id="IPR001325">
    <property type="entry name" value="IL-4/IL-13"/>
</dbReference>
<dbReference type="InterPro" id="IPR018096">
    <property type="entry name" value="IL-4/IL-13_CS"/>
</dbReference>
<dbReference type="InterPro" id="IPR002354">
    <property type="entry name" value="IL-4"/>
</dbReference>
<dbReference type="GO" id="GO:0006955">
    <property type="term" value="P:immune response"/>
    <property type="evidence" value="ECO:0007669"/>
    <property type="project" value="InterPro"/>
</dbReference>
<keyword evidence="6 15" id="KW-0732">Signal</keyword>
<evidence type="ECO:0000256" key="1">
    <source>
        <dbReference type="ARBA" id="ARBA00004613"/>
    </source>
</evidence>
<evidence type="ECO:0000256" key="4">
    <source>
        <dbReference type="ARBA" id="ARBA00022514"/>
    </source>
</evidence>
<keyword evidence="10" id="KW-0325">Glycoprotein</keyword>
<dbReference type="STRING" id="60711.ENSCSAP00000009917"/>
<dbReference type="GO" id="GO:1903845">
    <property type="term" value="P:negative regulation of cellular response to transforming growth factor beta stimulus"/>
    <property type="evidence" value="ECO:0007669"/>
    <property type="project" value="Ensembl"/>
</dbReference>
<dbReference type="GO" id="GO:0035771">
    <property type="term" value="P:interleukin-4-mediated signaling pathway"/>
    <property type="evidence" value="ECO:0007669"/>
    <property type="project" value="Ensembl"/>
</dbReference>
<name>A0A0D9RMS8_CHLSB</name>
<dbReference type="GO" id="GO:0042113">
    <property type="term" value="P:B cell activation"/>
    <property type="evidence" value="ECO:0007669"/>
    <property type="project" value="UniProtKB-UniRule"/>
</dbReference>
<evidence type="ECO:0000256" key="8">
    <source>
        <dbReference type="ARBA" id="ARBA00023030"/>
    </source>
</evidence>
<evidence type="ECO:0000256" key="9">
    <source>
        <dbReference type="ARBA" id="ARBA00023157"/>
    </source>
</evidence>
<evidence type="ECO:0000313" key="17">
    <source>
        <dbReference type="Proteomes" id="UP000029965"/>
    </source>
</evidence>
<dbReference type="Bgee" id="ENSCSAG00000013765">
    <property type="expression patterns" value="Expressed in blood"/>
</dbReference>
<comment type="function">
    <text evidence="13">Participates in at least several B-cell activation processes as well as of other cell types. It is a costimulator of DNA-synthesis. It induces the expression of class II MHC molecules on resting B-cells. It enhances both secretion and cell surface expression of IgE and IgG1. It also regulates the expression of the low affinity Fc receptor for IgE (CD23) on both lymphocytes and monocytes.</text>
</comment>
<dbReference type="GO" id="GO:0045944">
    <property type="term" value="P:positive regulation of transcription by RNA polymerase II"/>
    <property type="evidence" value="ECO:0007669"/>
    <property type="project" value="Ensembl"/>
</dbReference>
<keyword evidence="9 14" id="KW-1015">Disulfide bond</keyword>
<evidence type="ECO:0000256" key="7">
    <source>
        <dbReference type="ARBA" id="ARBA00022936"/>
    </source>
</evidence>
<dbReference type="eggNOG" id="KOG3886">
    <property type="taxonomic scope" value="Eukaryota"/>
</dbReference>
<feature type="disulfide bond" evidence="14">
    <location>
        <begin position="48"/>
        <end position="89"/>
    </location>
</feature>
<dbReference type="Proteomes" id="UP000029965">
    <property type="component" value="Chromosome 23"/>
</dbReference>
<accession>A0A0D9RMS8</accession>
<feature type="signal peptide" evidence="15">
    <location>
        <begin position="1"/>
        <end position="24"/>
    </location>
</feature>
<dbReference type="Gene3D" id="1.20.1250.10">
    <property type="match status" value="1"/>
</dbReference>
<dbReference type="InterPro" id="IPR009079">
    <property type="entry name" value="4_helix_cytokine-like_core"/>
</dbReference>
<comment type="subcellular location">
    <subcellularLocation>
        <location evidence="1 13">Secreted</location>
    </subcellularLocation>
</comment>
<dbReference type="GO" id="GO:0005136">
    <property type="term" value="F:interleukin-4 receptor binding"/>
    <property type="evidence" value="ECO:0007669"/>
    <property type="project" value="InterPro"/>
</dbReference>
<dbReference type="Pfam" id="PF00727">
    <property type="entry name" value="IL4"/>
    <property type="match status" value="1"/>
</dbReference>
<dbReference type="jPOST" id="A0A0D9RMS8"/>
<dbReference type="GO" id="GO:0030335">
    <property type="term" value="P:positive regulation of cell migration"/>
    <property type="evidence" value="ECO:0007669"/>
    <property type="project" value="Ensembl"/>
</dbReference>
<dbReference type="PANTHER" id="PTHR47401">
    <property type="entry name" value="INTERLEUKIN-4"/>
    <property type="match status" value="1"/>
</dbReference>
<dbReference type="GO" id="GO:0005125">
    <property type="term" value="F:cytokine activity"/>
    <property type="evidence" value="ECO:0007669"/>
    <property type="project" value="UniProtKB-KW"/>
</dbReference>
<dbReference type="GO" id="GO:0008083">
    <property type="term" value="F:growth factor activity"/>
    <property type="evidence" value="ECO:0007669"/>
    <property type="project" value="UniProtKB-KW"/>
</dbReference>
<dbReference type="SMART" id="SM00190">
    <property type="entry name" value="IL4_13"/>
    <property type="match status" value="1"/>
</dbReference>
<comment type="similarity">
    <text evidence="2 13">Belongs to the IL-4/IL-13 family.</text>
</comment>
<dbReference type="BioGRID-ORCS" id="103244520">
    <property type="hits" value="0 hits in 9 CRISPR screens"/>
</dbReference>
<dbReference type="PRINTS" id="PR00431">
    <property type="entry name" value="INTERLEUKIN4"/>
</dbReference>
<dbReference type="GO" id="GO:0042116">
    <property type="term" value="P:macrophage activation"/>
    <property type="evidence" value="ECO:0007669"/>
    <property type="project" value="Ensembl"/>
</dbReference>
<dbReference type="EMBL" id="AQIB01044103">
    <property type="status" value="NOT_ANNOTATED_CDS"/>
    <property type="molecule type" value="Genomic_DNA"/>
</dbReference>
<dbReference type="GO" id="GO:0008284">
    <property type="term" value="P:positive regulation of cell population proliferation"/>
    <property type="evidence" value="ECO:0007669"/>
    <property type="project" value="Ensembl"/>
</dbReference>
<evidence type="ECO:0000256" key="10">
    <source>
        <dbReference type="ARBA" id="ARBA00023180"/>
    </source>
</evidence>
<evidence type="ECO:0000256" key="13">
    <source>
        <dbReference type="PIRNR" id="PIRNR001941"/>
    </source>
</evidence>
<dbReference type="RefSeq" id="XP_072866805.1">
    <property type="nucleotide sequence ID" value="XM_073010704.1"/>
</dbReference>
<evidence type="ECO:0000256" key="15">
    <source>
        <dbReference type="SAM" id="SignalP"/>
    </source>
</evidence>
<organism evidence="16 17">
    <name type="scientific">Chlorocebus sabaeus</name>
    <name type="common">Green monkey</name>
    <name type="synonym">Simia sabaea</name>
    <dbReference type="NCBI Taxonomy" id="60711"/>
    <lineage>
        <taxon>Eukaryota</taxon>
        <taxon>Metazoa</taxon>
        <taxon>Chordata</taxon>
        <taxon>Craniata</taxon>
        <taxon>Vertebrata</taxon>
        <taxon>Euteleostomi</taxon>
        <taxon>Mammalia</taxon>
        <taxon>Eutheria</taxon>
        <taxon>Euarchontoglires</taxon>
        <taxon>Primates</taxon>
        <taxon>Haplorrhini</taxon>
        <taxon>Catarrhini</taxon>
        <taxon>Cercopithecidae</taxon>
        <taxon>Cercopithecinae</taxon>
        <taxon>Chlorocebus</taxon>
    </lineage>
</organism>
<dbReference type="OMA" id="GTPCTEM"/>
<feature type="disulfide bond" evidence="14">
    <location>
        <begin position="70"/>
        <end position="123"/>
    </location>
</feature>
<dbReference type="GO" id="GO:0010633">
    <property type="term" value="P:negative regulation of epithelial cell migration"/>
    <property type="evidence" value="ECO:0007669"/>
    <property type="project" value="Ensembl"/>
</dbReference>
<dbReference type="SUPFAM" id="SSF47266">
    <property type="entry name" value="4-helical cytokines"/>
    <property type="match status" value="1"/>
</dbReference>
<keyword evidence="4 13" id="KW-0202">Cytokine</keyword>
<dbReference type="Ensembl" id="ENSCSAT00000011856.1">
    <property type="protein sequence ID" value="ENSCSAP00000009917.1"/>
    <property type="gene ID" value="ENSCSAG00000013765.1"/>
</dbReference>
<feature type="chain" id="PRO_5002345458" description="Interleukin-4" evidence="15">
    <location>
        <begin position="25"/>
        <end position="153"/>
    </location>
</feature>
<dbReference type="PIRSF" id="PIRSF001941">
    <property type="entry name" value="Interleukin_4"/>
    <property type="match status" value="1"/>
</dbReference>
<dbReference type="GeneID" id="103244520"/>
<evidence type="ECO:0000256" key="12">
    <source>
        <dbReference type="ARBA" id="ARBA00031287"/>
    </source>
</evidence>
<proteinExistence type="inferred from homology"/>
<keyword evidence="8 13" id="KW-0339">Growth factor</keyword>
<reference evidence="16 17" key="1">
    <citation type="submission" date="2014-03" db="EMBL/GenBank/DDBJ databases">
        <authorList>
            <person name="Warren W."/>
            <person name="Wilson R.K."/>
        </authorList>
    </citation>
    <scope>NUCLEOTIDE SEQUENCE</scope>
</reference>
<dbReference type="FunFam" id="1.20.1250.10:FF:000014">
    <property type="entry name" value="Interleukin-4"/>
    <property type="match status" value="1"/>
</dbReference>
<dbReference type="GO" id="GO:0042110">
    <property type="term" value="P:T cell activation"/>
    <property type="evidence" value="ECO:0007669"/>
    <property type="project" value="Ensembl"/>
</dbReference>
<dbReference type="GO" id="GO:0045582">
    <property type="term" value="P:positive regulation of T cell differentiation"/>
    <property type="evidence" value="ECO:0007669"/>
    <property type="project" value="Ensembl"/>
</dbReference>
<reference evidence="16" key="3">
    <citation type="submission" date="2025-09" db="UniProtKB">
        <authorList>
            <consortium name="Ensembl"/>
        </authorList>
    </citation>
    <scope>IDENTIFICATION</scope>
</reference>
<keyword evidence="5 13" id="KW-0964">Secreted</keyword>
<gene>
    <name evidence="16" type="primary">IL4</name>
</gene>